<dbReference type="OrthoDB" id="10250354at2759"/>
<dbReference type="GO" id="GO:0006457">
    <property type="term" value="P:protein folding"/>
    <property type="evidence" value="ECO:0007669"/>
    <property type="project" value="InterPro"/>
</dbReference>
<dbReference type="InterPro" id="IPR051339">
    <property type="entry name" value="DnaJ_subfamily_B"/>
</dbReference>
<dbReference type="PANTHER" id="PTHR24078:SF553">
    <property type="entry name" value="DNAJ HOMOLOG SUBFAMILY B MEMBER 5"/>
    <property type="match status" value="1"/>
</dbReference>
<comment type="caution">
    <text evidence="4">The sequence shown here is derived from an EMBL/GenBank/DDBJ whole genome shotgun (WGS) entry which is preliminary data.</text>
</comment>
<dbReference type="PROSITE" id="PS00636">
    <property type="entry name" value="DNAJ_1"/>
    <property type="match status" value="1"/>
</dbReference>
<name>A0A9P6BVS8_9AGAR</name>
<dbReference type="CDD" id="cd06257">
    <property type="entry name" value="DnaJ"/>
    <property type="match status" value="1"/>
</dbReference>
<dbReference type="GO" id="GO:0051087">
    <property type="term" value="F:protein-folding chaperone binding"/>
    <property type="evidence" value="ECO:0007669"/>
    <property type="project" value="TreeGrafter"/>
</dbReference>
<sequence>MGADYYKLLGVDKNASEDDIKKAYKKMALKWHPDRNKNSEEATKKFKEISEAFEVLSDKQKRTVYDQFGEEGLKGGGGTASGPSPAGGFPSGFNSFPGGAGTTFTFTSGSPGGFGGSRGGYHPTDPQKIFEQMFGNTGLFGGGLGSMFGGAGGPGGLDEDDDMSGFRYSSSGSMPGGMPRRSHPTRSRTQFTSGTPRSHMQDEEKPSEITRPLKLSLEELYGGTVKHIKIGRRLLNGTTEDKILEINVLPGWKDGTKVRFPKAGNEVAPPREAQDLVFVVETKHHQTFERDNNDLICRVKIPLVEALTGASGPAAKKVVTLFDGRKLQVPIPFGIVKPDQETTIPGEGMPIRKEGATKKKGDLIVKWDVVFPSSLTSSQKELVRKALTPV</sequence>
<dbReference type="PROSITE" id="PS50076">
    <property type="entry name" value="DNAJ_2"/>
    <property type="match status" value="1"/>
</dbReference>
<dbReference type="GO" id="GO:0051082">
    <property type="term" value="F:unfolded protein binding"/>
    <property type="evidence" value="ECO:0007669"/>
    <property type="project" value="InterPro"/>
</dbReference>
<organism evidence="4 5">
    <name type="scientific">Macrolepiota fuliginosa MF-IS2</name>
    <dbReference type="NCBI Taxonomy" id="1400762"/>
    <lineage>
        <taxon>Eukaryota</taxon>
        <taxon>Fungi</taxon>
        <taxon>Dikarya</taxon>
        <taxon>Basidiomycota</taxon>
        <taxon>Agaricomycotina</taxon>
        <taxon>Agaricomycetes</taxon>
        <taxon>Agaricomycetidae</taxon>
        <taxon>Agaricales</taxon>
        <taxon>Agaricineae</taxon>
        <taxon>Agaricaceae</taxon>
        <taxon>Macrolepiota</taxon>
    </lineage>
</organism>
<dbReference type="AlphaFoldDB" id="A0A9P6BVS8"/>
<evidence type="ECO:0000256" key="2">
    <source>
        <dbReference type="SAM" id="MobiDB-lite"/>
    </source>
</evidence>
<dbReference type="PRINTS" id="PR00625">
    <property type="entry name" value="JDOMAIN"/>
</dbReference>
<dbReference type="Pfam" id="PF01556">
    <property type="entry name" value="DnaJ_C"/>
    <property type="match status" value="1"/>
</dbReference>
<dbReference type="InterPro" id="IPR008971">
    <property type="entry name" value="HSP40/DnaJ_pept-bd"/>
</dbReference>
<evidence type="ECO:0000256" key="1">
    <source>
        <dbReference type="ARBA" id="ARBA00023186"/>
    </source>
</evidence>
<dbReference type="InterPro" id="IPR001623">
    <property type="entry name" value="DnaJ_domain"/>
</dbReference>
<keyword evidence="1" id="KW-0143">Chaperone</keyword>
<dbReference type="CDD" id="cd10747">
    <property type="entry name" value="DnaJ_C"/>
    <property type="match status" value="1"/>
</dbReference>
<proteinExistence type="predicted"/>
<dbReference type="Gene3D" id="2.60.260.20">
    <property type="entry name" value="Urease metallochaperone UreE, N-terminal domain"/>
    <property type="match status" value="2"/>
</dbReference>
<dbReference type="GO" id="GO:0005829">
    <property type="term" value="C:cytosol"/>
    <property type="evidence" value="ECO:0007669"/>
    <property type="project" value="TreeGrafter"/>
</dbReference>
<dbReference type="GO" id="GO:0006413">
    <property type="term" value="P:translational initiation"/>
    <property type="evidence" value="ECO:0007669"/>
    <property type="project" value="TreeGrafter"/>
</dbReference>
<feature type="compositionally biased region" description="Basic and acidic residues" evidence="2">
    <location>
        <begin position="199"/>
        <end position="208"/>
    </location>
</feature>
<dbReference type="FunFam" id="2.60.260.20:FF:000015">
    <property type="entry name" value="Heat shock protein 40"/>
    <property type="match status" value="1"/>
</dbReference>
<dbReference type="FunFam" id="2.60.260.20:FF:000013">
    <property type="entry name" value="DnaJ subfamily B member 11"/>
    <property type="match status" value="1"/>
</dbReference>
<feature type="compositionally biased region" description="Polar residues" evidence="2">
    <location>
        <begin position="187"/>
        <end position="198"/>
    </location>
</feature>
<evidence type="ECO:0000313" key="4">
    <source>
        <dbReference type="EMBL" id="KAF9441067.1"/>
    </source>
</evidence>
<dbReference type="EMBL" id="MU152086">
    <property type="protein sequence ID" value="KAF9441067.1"/>
    <property type="molecule type" value="Genomic_DNA"/>
</dbReference>
<feature type="domain" description="J" evidence="3">
    <location>
        <begin position="4"/>
        <end position="69"/>
    </location>
</feature>
<protein>
    <submittedName>
        <fullName evidence="4">DnaJ-domain-containing protein</fullName>
    </submittedName>
</protein>
<dbReference type="InterPro" id="IPR036869">
    <property type="entry name" value="J_dom_sf"/>
</dbReference>
<feature type="region of interest" description="Disordered" evidence="2">
    <location>
        <begin position="69"/>
        <end position="90"/>
    </location>
</feature>
<dbReference type="Pfam" id="PF00226">
    <property type="entry name" value="DnaJ"/>
    <property type="match status" value="1"/>
</dbReference>
<dbReference type="SMART" id="SM00271">
    <property type="entry name" value="DnaJ"/>
    <property type="match status" value="1"/>
</dbReference>
<dbReference type="PANTHER" id="PTHR24078">
    <property type="entry name" value="DNAJ HOMOLOG SUBFAMILY C MEMBER"/>
    <property type="match status" value="1"/>
</dbReference>
<feature type="compositionally biased region" description="Low complexity" evidence="2">
    <location>
        <begin position="81"/>
        <end position="90"/>
    </location>
</feature>
<reference evidence="4" key="1">
    <citation type="submission" date="2020-11" db="EMBL/GenBank/DDBJ databases">
        <authorList>
            <consortium name="DOE Joint Genome Institute"/>
            <person name="Ahrendt S."/>
            <person name="Riley R."/>
            <person name="Andreopoulos W."/>
            <person name="Labutti K."/>
            <person name="Pangilinan J."/>
            <person name="Ruiz-Duenas F.J."/>
            <person name="Barrasa J.M."/>
            <person name="Sanchez-Garcia M."/>
            <person name="Camarero S."/>
            <person name="Miyauchi S."/>
            <person name="Serrano A."/>
            <person name="Linde D."/>
            <person name="Babiker R."/>
            <person name="Drula E."/>
            <person name="Ayuso-Fernandez I."/>
            <person name="Pacheco R."/>
            <person name="Padilla G."/>
            <person name="Ferreira P."/>
            <person name="Barriuso J."/>
            <person name="Kellner H."/>
            <person name="Castanera R."/>
            <person name="Alfaro M."/>
            <person name="Ramirez L."/>
            <person name="Pisabarro A.G."/>
            <person name="Kuo A."/>
            <person name="Tritt A."/>
            <person name="Lipzen A."/>
            <person name="He G."/>
            <person name="Yan M."/>
            <person name="Ng V."/>
            <person name="Cullen D."/>
            <person name="Martin F."/>
            <person name="Rosso M.-N."/>
            <person name="Henrissat B."/>
            <person name="Hibbett D."/>
            <person name="Martinez A.T."/>
            <person name="Grigoriev I.V."/>
        </authorList>
    </citation>
    <scope>NUCLEOTIDE SEQUENCE</scope>
    <source>
        <strain evidence="4">MF-IS2</strain>
    </source>
</reference>
<dbReference type="Gene3D" id="1.10.287.110">
    <property type="entry name" value="DnaJ domain"/>
    <property type="match status" value="1"/>
</dbReference>
<gene>
    <name evidence="4" type="ORF">P691DRAFT_715361</name>
</gene>
<dbReference type="SUPFAM" id="SSF46565">
    <property type="entry name" value="Chaperone J-domain"/>
    <property type="match status" value="1"/>
</dbReference>
<keyword evidence="5" id="KW-1185">Reference proteome</keyword>
<evidence type="ECO:0000313" key="5">
    <source>
        <dbReference type="Proteomes" id="UP000807342"/>
    </source>
</evidence>
<dbReference type="InterPro" id="IPR018253">
    <property type="entry name" value="DnaJ_domain_CS"/>
</dbReference>
<evidence type="ECO:0000259" key="3">
    <source>
        <dbReference type="PROSITE" id="PS50076"/>
    </source>
</evidence>
<feature type="compositionally biased region" description="Low complexity" evidence="2">
    <location>
        <begin position="169"/>
        <end position="179"/>
    </location>
</feature>
<dbReference type="InterPro" id="IPR002939">
    <property type="entry name" value="DnaJ_C"/>
</dbReference>
<dbReference type="Proteomes" id="UP000807342">
    <property type="component" value="Unassembled WGS sequence"/>
</dbReference>
<dbReference type="SUPFAM" id="SSF49493">
    <property type="entry name" value="HSP40/DnaJ peptide-binding domain"/>
    <property type="match status" value="2"/>
</dbReference>
<accession>A0A9P6BVS8</accession>
<feature type="region of interest" description="Disordered" evidence="2">
    <location>
        <begin position="151"/>
        <end position="211"/>
    </location>
</feature>